<evidence type="ECO:0000313" key="1">
    <source>
        <dbReference type="EMBL" id="VDD95861.1"/>
    </source>
</evidence>
<name>A0A0N4VKB8_ENTVE</name>
<accession>A0A0N4VKB8</accession>
<protein>
    <submittedName>
        <fullName evidence="3">Vesicle transport protein</fullName>
    </submittedName>
</protein>
<evidence type="ECO:0000313" key="2">
    <source>
        <dbReference type="Proteomes" id="UP000274131"/>
    </source>
</evidence>
<organism evidence="3">
    <name type="scientific">Enterobius vermicularis</name>
    <name type="common">Human pinworm</name>
    <dbReference type="NCBI Taxonomy" id="51028"/>
    <lineage>
        <taxon>Eukaryota</taxon>
        <taxon>Metazoa</taxon>
        <taxon>Ecdysozoa</taxon>
        <taxon>Nematoda</taxon>
        <taxon>Chromadorea</taxon>
        <taxon>Rhabditida</taxon>
        <taxon>Spirurina</taxon>
        <taxon>Oxyuridomorpha</taxon>
        <taxon>Oxyuroidea</taxon>
        <taxon>Oxyuridae</taxon>
        <taxon>Enterobius</taxon>
    </lineage>
</organism>
<proteinExistence type="predicted"/>
<evidence type="ECO:0000313" key="3">
    <source>
        <dbReference type="WBParaSite" id="EVEC_0001130601-mRNA-1"/>
    </source>
</evidence>
<reference evidence="3" key="1">
    <citation type="submission" date="2017-02" db="UniProtKB">
        <authorList>
            <consortium name="WormBaseParasite"/>
        </authorList>
    </citation>
    <scope>IDENTIFICATION</scope>
</reference>
<sequence>FKVKQSDPRGHLTASQALSVPRDYILEEAAGLLKGRWPNKIKVSLGNKTSYKNKRKSEKEPSCWNSFKYVKYNNANTTSAFGTAMPGENFMADMIGQNFLLNQPMNQILNQAIKATLGAASATPDIFNVQKLELPKHGENEKGKSRQQLRVLAFAISLVSYLWMGDQLCDLLANPSHEFLIRLMCQGLY</sequence>
<keyword evidence="2" id="KW-1185">Reference proteome</keyword>
<dbReference type="OrthoDB" id="5866640at2759"/>
<dbReference type="Proteomes" id="UP000274131">
    <property type="component" value="Unassembled WGS sequence"/>
</dbReference>
<reference evidence="1 2" key="2">
    <citation type="submission" date="2018-10" db="EMBL/GenBank/DDBJ databases">
        <authorList>
            <consortium name="Pathogen Informatics"/>
        </authorList>
    </citation>
    <scope>NUCLEOTIDE SEQUENCE [LARGE SCALE GENOMIC DNA]</scope>
</reference>
<dbReference type="EMBL" id="UXUI01011001">
    <property type="protein sequence ID" value="VDD95861.1"/>
    <property type="molecule type" value="Genomic_DNA"/>
</dbReference>
<dbReference type="AlphaFoldDB" id="A0A0N4VKB8"/>
<dbReference type="WBParaSite" id="EVEC_0001130601-mRNA-1">
    <property type="protein sequence ID" value="EVEC_0001130601-mRNA-1"/>
    <property type="gene ID" value="EVEC_0001130601"/>
</dbReference>
<gene>
    <name evidence="1" type="ORF">EVEC_LOCUS10612</name>
</gene>